<keyword evidence="3 6" id="KW-0812">Transmembrane</keyword>
<dbReference type="STRING" id="451379.A0A158R4C7"/>
<reference evidence="8" key="1">
    <citation type="submission" date="2016-04" db="UniProtKB">
        <authorList>
            <consortium name="WormBaseParasite"/>
        </authorList>
    </citation>
    <scope>IDENTIFICATION</scope>
</reference>
<evidence type="ECO:0000256" key="3">
    <source>
        <dbReference type="ARBA" id="ARBA00022692"/>
    </source>
</evidence>
<feature type="transmembrane region" description="Helical" evidence="6">
    <location>
        <begin position="267"/>
        <end position="293"/>
    </location>
</feature>
<dbReference type="Pfam" id="PF10160">
    <property type="entry name" value="Tmemb_40"/>
    <property type="match status" value="1"/>
</dbReference>
<comment type="subcellular location">
    <subcellularLocation>
        <location evidence="1">Membrane</location>
        <topology evidence="1">Multi-pass membrane protein</topology>
    </subcellularLocation>
</comment>
<evidence type="ECO:0000256" key="5">
    <source>
        <dbReference type="ARBA" id="ARBA00023136"/>
    </source>
</evidence>
<evidence type="ECO:0000256" key="6">
    <source>
        <dbReference type="SAM" id="Phobius"/>
    </source>
</evidence>
<comment type="similarity">
    <text evidence="2">Belongs to the UPF0359 family.</text>
</comment>
<sequence>MRMIYAIVGVYSQIDRFCQLRVCHCCCLVGTPNSNQSVGERASDLSSTFVVFVCFCCCPMSVLSPENPSTSLGLPRIPEYLETVRNASRSNVNETFDWFEKSSYLSYNNRLDTNETTSETSVIFFGSLAHRALQRFCKDVLFDSISHLGVRYWDLGIWTPNILFFLFLALRFGRLRRRVQQTQSPVFKCFFVLSENIKFSLEYHCCAYVYNIYVFADSRRCIRNAVIAIFILSSLHLALETILEFHLKLESNSKEDASDFNIYTHGGIGLWMVSSGLFAITYSLACLISNLCSRRTATLSVRCSFYAYCLILAIMNLTQMIGAALLFTDSLDGLCIVDFITFLYFTLYPPLVYFVFLYRPLSTDTGRGGGLLFSYRKQKDEVNGDIANVSIYYPHFSGLTSPSYDDLFDCDSLRRIRTCTDPDLFTNTDLSRSNEPYNIDMPLISQRTPESTVTTNVDYDYSPDNPSRTNDYIFPSKPSPYDVVTTSTPLSVTGPRQLKGLGPNGTLIFASEPSEVTKRL</sequence>
<evidence type="ECO:0000256" key="1">
    <source>
        <dbReference type="ARBA" id="ARBA00004141"/>
    </source>
</evidence>
<dbReference type="GO" id="GO:0005886">
    <property type="term" value="C:plasma membrane"/>
    <property type="evidence" value="ECO:0007669"/>
    <property type="project" value="TreeGrafter"/>
</dbReference>
<keyword evidence="4 6" id="KW-1133">Transmembrane helix</keyword>
<dbReference type="Proteomes" id="UP000046393">
    <property type="component" value="Unplaced"/>
</dbReference>
<dbReference type="PANTHER" id="PTHR15876:SF8">
    <property type="entry name" value="TRANSMEMBRANE PROTEIN ADIPOCYTE-ASSOCIATED 1"/>
    <property type="match status" value="1"/>
</dbReference>
<dbReference type="AlphaFoldDB" id="A0A158R4C7"/>
<protein>
    <submittedName>
        <fullName evidence="8">RGS domain-containing protein</fullName>
    </submittedName>
</protein>
<dbReference type="PANTHER" id="PTHR15876">
    <property type="entry name" value="TRANSMEMBRANE PROTEIN ADIPOCYTE-ASSOCIATED 1"/>
    <property type="match status" value="1"/>
</dbReference>
<feature type="transmembrane region" description="Helical" evidence="6">
    <location>
        <begin position="339"/>
        <end position="358"/>
    </location>
</feature>
<evidence type="ECO:0000256" key="4">
    <source>
        <dbReference type="ARBA" id="ARBA00022989"/>
    </source>
</evidence>
<dbReference type="InterPro" id="IPR018781">
    <property type="entry name" value="TPRA1/CAND2/CAND8"/>
</dbReference>
<evidence type="ECO:0000313" key="8">
    <source>
        <dbReference type="WBParaSite" id="SMUV_0000302001-mRNA-1"/>
    </source>
</evidence>
<keyword evidence="7" id="KW-1185">Reference proteome</keyword>
<proteinExistence type="inferred from homology"/>
<keyword evidence="5 6" id="KW-0472">Membrane</keyword>
<dbReference type="GO" id="GO:0004930">
    <property type="term" value="F:G protein-coupled receptor activity"/>
    <property type="evidence" value="ECO:0007669"/>
    <property type="project" value="TreeGrafter"/>
</dbReference>
<feature type="transmembrane region" description="Helical" evidence="6">
    <location>
        <begin position="155"/>
        <end position="173"/>
    </location>
</feature>
<organism evidence="7 8">
    <name type="scientific">Syphacia muris</name>
    <dbReference type="NCBI Taxonomy" id="451379"/>
    <lineage>
        <taxon>Eukaryota</taxon>
        <taxon>Metazoa</taxon>
        <taxon>Ecdysozoa</taxon>
        <taxon>Nematoda</taxon>
        <taxon>Chromadorea</taxon>
        <taxon>Rhabditida</taxon>
        <taxon>Spirurina</taxon>
        <taxon>Oxyuridomorpha</taxon>
        <taxon>Oxyuroidea</taxon>
        <taxon>Oxyuridae</taxon>
        <taxon>Syphacia</taxon>
    </lineage>
</organism>
<name>A0A158R4C7_9BILA</name>
<evidence type="ECO:0000256" key="2">
    <source>
        <dbReference type="ARBA" id="ARBA00010125"/>
    </source>
</evidence>
<evidence type="ECO:0000313" key="7">
    <source>
        <dbReference type="Proteomes" id="UP000046393"/>
    </source>
</evidence>
<feature type="transmembrane region" description="Helical" evidence="6">
    <location>
        <begin position="225"/>
        <end position="247"/>
    </location>
</feature>
<dbReference type="WBParaSite" id="SMUV_0000302001-mRNA-1">
    <property type="protein sequence ID" value="SMUV_0000302001-mRNA-1"/>
    <property type="gene ID" value="SMUV_0000302001"/>
</dbReference>
<accession>A0A158R4C7</accession>
<feature type="transmembrane region" description="Helical" evidence="6">
    <location>
        <begin position="305"/>
        <end position="327"/>
    </location>
</feature>